<accession>A0A1N5T3K4</accession>
<dbReference type="Gene3D" id="3.90.25.10">
    <property type="entry name" value="UDP-galactose 4-epimerase, domain 1"/>
    <property type="match status" value="1"/>
</dbReference>
<dbReference type="InterPro" id="IPR036291">
    <property type="entry name" value="NAD(P)-bd_dom_sf"/>
</dbReference>
<reference evidence="5" key="3">
    <citation type="submission" date="2016-06" db="EMBL/GenBank/DDBJ databases">
        <authorList>
            <person name="Toshchakov V.S."/>
        </authorList>
    </citation>
    <scope>NUCLEOTIDE SEQUENCE [LARGE SCALE GENOMIC DNA]</scope>
    <source>
        <strain>PM4 (JCM 30641</strain>
        <strain evidence="5">\VKM B-2940)</strain>
    </source>
</reference>
<evidence type="ECO:0000256" key="1">
    <source>
        <dbReference type="ARBA" id="ARBA00007637"/>
    </source>
</evidence>
<sequence>MKVAILGIDGYIGWPLALRLLSRGHEVVGVDSLYTRKRVAEVNSDSVTPILSMEDRIKALEENGLGRIKFYKGDVNDPDFLYRVVKETKPDTFVHLAEQRSAPYSMIGLSQARETLMQNMGGTLNLVYAMKDIVPKAHLLKLGTMGEYGTPNIDIPEGFFNVKYNGREDYLPFPKFAGSWYHWSKVHDTNNLMFANRVWKLKITDVMQGVVYGTQTSEINKYNLYTRFDIDEVWGTALNRFCTQAVLGYALTAYGKGNQRRGFLSLEDSIKCLTLGIEKEPEEGEYRVYNQFDEHYSINELTELVAKRAKALFNRDVEIKHYPNPRVEKEDHYYNPEHKKLKELGYKPSRNLPEDIESILKDVYKFREKAENLRSVIEPKTVWEKSKGN</sequence>
<evidence type="ECO:0000313" key="3">
    <source>
        <dbReference type="EMBL" id="SIM42735.1"/>
    </source>
</evidence>
<name>A0A1N5T3K4_9ARCH</name>
<dbReference type="EMBL" id="LT719092">
    <property type="protein sequence ID" value="SJK84301.1"/>
    <property type="molecule type" value="Genomic_DNA"/>
</dbReference>
<feature type="domain" description="NAD-dependent epimerase/dehydratase" evidence="2">
    <location>
        <begin position="4"/>
        <end position="290"/>
    </location>
</feature>
<evidence type="ECO:0000313" key="6">
    <source>
        <dbReference type="Proteomes" id="UP000195607"/>
    </source>
</evidence>
<dbReference type="OrthoDB" id="4907at2157"/>
<dbReference type="SUPFAM" id="SSF51735">
    <property type="entry name" value="NAD(P)-binding Rossmann-fold domains"/>
    <property type="match status" value="1"/>
</dbReference>
<dbReference type="AlphaFoldDB" id="A0A1N5T3K4"/>
<dbReference type="Proteomes" id="UP000195607">
    <property type="component" value="Chromosome I"/>
</dbReference>
<organism evidence="3 6">
    <name type="scientific">Cuniculiplasma divulgatum</name>
    <dbReference type="NCBI Taxonomy" id="1673428"/>
    <lineage>
        <taxon>Archaea</taxon>
        <taxon>Methanobacteriati</taxon>
        <taxon>Thermoplasmatota</taxon>
        <taxon>Thermoplasmata</taxon>
        <taxon>Thermoplasmatales</taxon>
        <taxon>Cuniculiplasmataceae</taxon>
        <taxon>Cuniculiplasma</taxon>
    </lineage>
</organism>
<evidence type="ECO:0000259" key="2">
    <source>
        <dbReference type="Pfam" id="PF01370"/>
    </source>
</evidence>
<evidence type="ECO:0000313" key="4">
    <source>
        <dbReference type="EMBL" id="SJK84301.1"/>
    </source>
</evidence>
<dbReference type="EMBL" id="LT671858">
    <property type="protein sequence ID" value="SIM42735.1"/>
    <property type="molecule type" value="Genomic_DNA"/>
</dbReference>
<evidence type="ECO:0000313" key="5">
    <source>
        <dbReference type="Proteomes" id="UP000187822"/>
    </source>
</evidence>
<comment type="similarity">
    <text evidence="1">Belongs to the NAD(P)-dependent epimerase/dehydratase family.</text>
</comment>
<reference evidence="4" key="2">
    <citation type="submission" date="2016-06" db="EMBL/GenBank/DDBJ databases">
        <authorList>
            <person name="Olsen C.W."/>
            <person name="Carey S."/>
            <person name="Hinshaw L."/>
            <person name="Karasin A.I."/>
        </authorList>
    </citation>
    <scope>NUCLEOTIDE SEQUENCE [LARGE SCALE GENOMIC DNA]</scope>
    <source>
        <strain evidence="4">PM4</strain>
    </source>
</reference>
<dbReference type="InterPro" id="IPR001509">
    <property type="entry name" value="Epimerase_deHydtase"/>
</dbReference>
<dbReference type="Gene3D" id="3.40.50.720">
    <property type="entry name" value="NAD(P)-binding Rossmann-like Domain"/>
    <property type="match status" value="1"/>
</dbReference>
<reference evidence="3 6" key="1">
    <citation type="submission" date="2016-04" db="EMBL/GenBank/DDBJ databases">
        <authorList>
            <person name="Evans L.H."/>
            <person name="Alamgir A."/>
            <person name="Owens N."/>
            <person name="Weber N.D."/>
            <person name="Virtaneva K."/>
            <person name="Barbian K."/>
            <person name="Babar A."/>
            <person name="Rosenke K."/>
        </authorList>
    </citation>
    <scope>NUCLEOTIDE SEQUENCE [LARGE SCALE GENOMIC DNA]</scope>
    <source>
        <strain evidence="3">S5</strain>
        <strain evidence="6">S5(T) (JCM 30642 \VKM B-2941)</strain>
    </source>
</reference>
<dbReference type="Pfam" id="PF01370">
    <property type="entry name" value="Epimerase"/>
    <property type="match status" value="1"/>
</dbReference>
<proteinExistence type="inferred from homology"/>
<dbReference type="InterPro" id="IPR053578">
    <property type="entry name" value="UDP-sulfoquinovose_synthase"/>
</dbReference>
<protein>
    <submittedName>
        <fullName evidence="3">Nucleoside-diphosphate-sugar epimerase</fullName>
    </submittedName>
</protein>
<dbReference type="KEGG" id="cdiv:CPM_0417"/>
<gene>
    <name evidence="4" type="ORF">CPM_0417</name>
    <name evidence="3" type="ORF">CSP5_0445</name>
</gene>
<dbReference type="STRING" id="1673428.CPM_0417"/>
<dbReference type="NCBIfam" id="NF041015">
    <property type="entry name" value="UDPsulfquin_syn"/>
    <property type="match status" value="1"/>
</dbReference>
<dbReference type="Proteomes" id="UP000187822">
    <property type="component" value="Chromosome I"/>
</dbReference>
<dbReference type="PANTHER" id="PTHR43000">
    <property type="entry name" value="DTDP-D-GLUCOSE 4,6-DEHYDRATASE-RELATED"/>
    <property type="match status" value="1"/>
</dbReference>
<dbReference type="RefSeq" id="WP_021789089.1">
    <property type="nucleotide sequence ID" value="NZ_LT671858.1"/>
</dbReference>
<keyword evidence="5" id="KW-1185">Reference proteome</keyword>
<dbReference type="GeneID" id="41587747"/>